<dbReference type="SUPFAM" id="SSF81606">
    <property type="entry name" value="PP2C-like"/>
    <property type="match status" value="1"/>
</dbReference>
<sequence length="373" mass="42985">MIVKENNFLNKSELKFHKNLIQDIFNGMVDWVRVVDKTGTVIYVNDEMKRKIGEQIIGSRCYNSLGKDCSCENCITEMTIKTGRMHHKEEIVNGRIYSVVSSPIRDVNNKIYAAVEVFRDVTEEKRLKKEIMQKNDKMSRDLEFAKALQKNMLPRKGIYENISLDYVYRPSEMLSGDIFDVFKIGDNHIGMYISDVVGHGVKASMLTMFIRQMMKCVDDNNLSPSDALTKLHKHFLDLNLDYDKYFTIFFAILDTRSNELRYVNAGHNSLPILFNNEKVNMLSASGNLISPFFDKVEYEEKVVTLSKGDKILFYTDGIIETKGHGGEEFGMERLIDIVKGRNDNILESIQKSVDEFRQSKQEDDLAAFLIELL</sequence>
<dbReference type="GO" id="GO:0016791">
    <property type="term" value="F:phosphatase activity"/>
    <property type="evidence" value="ECO:0007669"/>
    <property type="project" value="TreeGrafter"/>
</dbReference>
<keyword evidence="1 3" id="KW-0378">Hydrolase</keyword>
<dbReference type="InterPro" id="IPR000700">
    <property type="entry name" value="PAS-assoc_C"/>
</dbReference>
<proteinExistence type="predicted"/>
<dbReference type="OrthoDB" id="9763484at2"/>
<dbReference type="Pfam" id="PF07228">
    <property type="entry name" value="SpoIIE"/>
    <property type="match status" value="1"/>
</dbReference>
<dbReference type="EMBL" id="MZGW01000007">
    <property type="protein sequence ID" value="OPJ55174.1"/>
    <property type="molecule type" value="Genomic_DNA"/>
</dbReference>
<comment type="caution">
    <text evidence="3">The sequence shown here is derived from an EMBL/GenBank/DDBJ whole genome shotgun (WGS) entry which is preliminary data.</text>
</comment>
<gene>
    <name evidence="3" type="primary">rsbP</name>
    <name evidence="3" type="ORF">CLOTH_16740</name>
</gene>
<evidence type="ECO:0000256" key="1">
    <source>
        <dbReference type="ARBA" id="ARBA00022801"/>
    </source>
</evidence>
<dbReference type="EC" id="3.1.3.3" evidence="3"/>
<evidence type="ECO:0000313" key="3">
    <source>
        <dbReference type="EMBL" id="OPJ55174.1"/>
    </source>
</evidence>
<dbReference type="Proteomes" id="UP000190140">
    <property type="component" value="Unassembled WGS sequence"/>
</dbReference>
<accession>A0A1V4I5K9</accession>
<dbReference type="STRING" id="29349.CLOTH_16740"/>
<dbReference type="InterPro" id="IPR013656">
    <property type="entry name" value="PAS_4"/>
</dbReference>
<dbReference type="Gene3D" id="3.60.40.10">
    <property type="entry name" value="PPM-type phosphatase domain"/>
    <property type="match status" value="1"/>
</dbReference>
<dbReference type="PANTHER" id="PTHR43156:SF2">
    <property type="entry name" value="STAGE II SPORULATION PROTEIN E"/>
    <property type="match status" value="1"/>
</dbReference>
<protein>
    <submittedName>
        <fullName evidence="3">Phosphoserine phosphatase RsbP</fullName>
        <ecNumber evidence="3">3.1.3.3</ecNumber>
    </submittedName>
</protein>
<dbReference type="Gene3D" id="3.30.450.20">
    <property type="entry name" value="PAS domain"/>
    <property type="match status" value="1"/>
</dbReference>
<dbReference type="SMART" id="SM00331">
    <property type="entry name" value="PP2C_SIG"/>
    <property type="match status" value="1"/>
</dbReference>
<dbReference type="PANTHER" id="PTHR43156">
    <property type="entry name" value="STAGE II SPORULATION PROTEIN E-RELATED"/>
    <property type="match status" value="1"/>
</dbReference>
<dbReference type="AlphaFoldDB" id="A0A1V4I5K9"/>
<keyword evidence="4" id="KW-1185">Reference proteome</keyword>
<evidence type="ECO:0000259" key="2">
    <source>
        <dbReference type="PROSITE" id="PS50113"/>
    </source>
</evidence>
<name>A0A1V4I5K9_9FIRM</name>
<dbReference type="Pfam" id="PF08448">
    <property type="entry name" value="PAS_4"/>
    <property type="match status" value="1"/>
</dbReference>
<dbReference type="InterPro" id="IPR035965">
    <property type="entry name" value="PAS-like_dom_sf"/>
</dbReference>
<dbReference type="RefSeq" id="WP_079413022.1">
    <property type="nucleotide sequence ID" value="NZ_MZGW01000007.1"/>
</dbReference>
<reference evidence="3 4" key="1">
    <citation type="submission" date="2017-03" db="EMBL/GenBank/DDBJ databases">
        <title>Genome sequence of Clostridium thermoalcaliphilum DSM 7309.</title>
        <authorList>
            <person name="Poehlein A."/>
            <person name="Daniel R."/>
        </authorList>
    </citation>
    <scope>NUCLEOTIDE SEQUENCE [LARGE SCALE GENOMIC DNA]</scope>
    <source>
        <strain evidence="3 4">DSM 7309</strain>
    </source>
</reference>
<evidence type="ECO:0000313" key="4">
    <source>
        <dbReference type="Proteomes" id="UP000190140"/>
    </source>
</evidence>
<dbReference type="InterPro" id="IPR001932">
    <property type="entry name" value="PPM-type_phosphatase-like_dom"/>
</dbReference>
<dbReference type="PROSITE" id="PS50113">
    <property type="entry name" value="PAC"/>
    <property type="match status" value="1"/>
</dbReference>
<dbReference type="SUPFAM" id="SSF55785">
    <property type="entry name" value="PYP-like sensor domain (PAS domain)"/>
    <property type="match status" value="1"/>
</dbReference>
<organism evidence="3 4">
    <name type="scientific">Alkalithermobacter paradoxus</name>
    <dbReference type="NCBI Taxonomy" id="29349"/>
    <lineage>
        <taxon>Bacteria</taxon>
        <taxon>Bacillati</taxon>
        <taxon>Bacillota</taxon>
        <taxon>Clostridia</taxon>
        <taxon>Peptostreptococcales</taxon>
        <taxon>Tepidibacteraceae</taxon>
        <taxon>Alkalithermobacter</taxon>
    </lineage>
</organism>
<dbReference type="InterPro" id="IPR052016">
    <property type="entry name" value="Bact_Sigma-Reg"/>
</dbReference>
<dbReference type="InterPro" id="IPR036457">
    <property type="entry name" value="PPM-type-like_dom_sf"/>
</dbReference>
<feature type="domain" description="PAC" evidence="2">
    <location>
        <begin position="81"/>
        <end position="133"/>
    </location>
</feature>